<sequence>NGTCQLSSQVIDGTESSPAGTIFDPDFDLYERKTSNCLVDPGPNNGIYATNAPSLHHPDRYFTHTDHFWACYPAGRYSDSGINLPKL</sequence>
<accession>A0A9J6B9P7</accession>
<protein>
    <submittedName>
        <fullName evidence="1">Uncharacterized protein</fullName>
    </submittedName>
</protein>
<feature type="non-terminal residue" evidence="1">
    <location>
        <position position="87"/>
    </location>
</feature>
<gene>
    <name evidence="1" type="ORF">PVAND_017819</name>
</gene>
<keyword evidence="2" id="KW-1185">Reference proteome</keyword>
<evidence type="ECO:0000313" key="1">
    <source>
        <dbReference type="EMBL" id="KAG5666320.1"/>
    </source>
</evidence>
<dbReference type="AlphaFoldDB" id="A0A9J6B9P7"/>
<dbReference type="OrthoDB" id="5418055at2759"/>
<organism evidence="1 2">
    <name type="scientific">Polypedilum vanderplanki</name>
    <name type="common">Sleeping chironomid midge</name>
    <dbReference type="NCBI Taxonomy" id="319348"/>
    <lineage>
        <taxon>Eukaryota</taxon>
        <taxon>Metazoa</taxon>
        <taxon>Ecdysozoa</taxon>
        <taxon>Arthropoda</taxon>
        <taxon>Hexapoda</taxon>
        <taxon>Insecta</taxon>
        <taxon>Pterygota</taxon>
        <taxon>Neoptera</taxon>
        <taxon>Endopterygota</taxon>
        <taxon>Diptera</taxon>
        <taxon>Nematocera</taxon>
        <taxon>Chironomoidea</taxon>
        <taxon>Chironomidae</taxon>
        <taxon>Chironominae</taxon>
        <taxon>Polypedilum</taxon>
        <taxon>Polypedilum</taxon>
    </lineage>
</organism>
<dbReference type="EMBL" id="JADBJN010000005">
    <property type="protein sequence ID" value="KAG5666320.1"/>
    <property type="molecule type" value="Genomic_DNA"/>
</dbReference>
<proteinExistence type="predicted"/>
<dbReference type="Proteomes" id="UP001107558">
    <property type="component" value="Unassembled WGS sequence"/>
</dbReference>
<comment type="caution">
    <text evidence="1">The sequence shown here is derived from an EMBL/GenBank/DDBJ whole genome shotgun (WGS) entry which is preliminary data.</text>
</comment>
<name>A0A9J6B9P7_POLVA</name>
<evidence type="ECO:0000313" key="2">
    <source>
        <dbReference type="Proteomes" id="UP001107558"/>
    </source>
</evidence>
<reference evidence="1" key="1">
    <citation type="submission" date="2021-03" db="EMBL/GenBank/DDBJ databases">
        <title>Chromosome level genome of the anhydrobiotic midge Polypedilum vanderplanki.</title>
        <authorList>
            <person name="Yoshida Y."/>
            <person name="Kikawada T."/>
            <person name="Gusev O."/>
        </authorList>
    </citation>
    <scope>NUCLEOTIDE SEQUENCE</scope>
    <source>
        <strain evidence="1">NIAS01</strain>
        <tissue evidence="1">Whole body or cell culture</tissue>
    </source>
</reference>